<evidence type="ECO:0000313" key="1">
    <source>
        <dbReference type="EMBL" id="KUK45873.1"/>
    </source>
</evidence>
<name>A0A101FWP8_9CHLR</name>
<comment type="caution">
    <text evidence="1">The sequence shown here is derived from an EMBL/GenBank/DDBJ whole genome shotgun (WGS) entry which is preliminary data.</text>
</comment>
<feature type="non-terminal residue" evidence="1">
    <location>
        <position position="1"/>
    </location>
</feature>
<accession>A0A101FWP8</accession>
<evidence type="ECO:0000313" key="2">
    <source>
        <dbReference type="Proteomes" id="UP000064249"/>
    </source>
</evidence>
<organism evidence="1 2">
    <name type="scientific">Anaerolinea thermophila</name>
    <dbReference type="NCBI Taxonomy" id="167964"/>
    <lineage>
        <taxon>Bacteria</taxon>
        <taxon>Bacillati</taxon>
        <taxon>Chloroflexota</taxon>
        <taxon>Anaerolineae</taxon>
        <taxon>Anaerolineales</taxon>
        <taxon>Anaerolineaceae</taxon>
        <taxon>Anaerolinea</taxon>
    </lineage>
</organism>
<reference evidence="1 2" key="1">
    <citation type="journal article" date="2015" name="MBio">
        <title>Genome-Resolved Metagenomic Analysis Reveals Roles for Candidate Phyla and Other Microbial Community Members in Biogeochemical Transformations in Oil Reservoirs.</title>
        <authorList>
            <person name="Hu P."/>
            <person name="Tom L."/>
            <person name="Singh A."/>
            <person name="Thomas B.C."/>
            <person name="Baker B.J."/>
            <person name="Piceno Y.M."/>
            <person name="Andersen G.L."/>
            <person name="Banfield J.F."/>
        </authorList>
    </citation>
    <scope>NUCLEOTIDE SEQUENCE [LARGE SCALE GENOMIC DNA]</scope>
    <source>
        <strain evidence="1">46_16</strain>
    </source>
</reference>
<protein>
    <submittedName>
        <fullName evidence="1">Uncharacterized protein</fullName>
    </submittedName>
</protein>
<gene>
    <name evidence="1" type="ORF">XD73_1251</name>
</gene>
<sequence length="31" mass="3623">VEQGQFQSVEKILLVLMLKTFGKRSFARQLK</sequence>
<dbReference type="Proteomes" id="UP000064249">
    <property type="component" value="Unassembled WGS sequence"/>
</dbReference>
<dbReference type="AlphaFoldDB" id="A0A101FWP8"/>
<dbReference type="EMBL" id="LGFU01000127">
    <property type="protein sequence ID" value="KUK45873.1"/>
    <property type="molecule type" value="Genomic_DNA"/>
</dbReference>
<proteinExistence type="predicted"/>